<accession>A0A6H5HSN4</accession>
<dbReference type="EMBL" id="CADCXU010032070">
    <property type="protein sequence ID" value="CAB0017919.1"/>
    <property type="molecule type" value="Genomic_DNA"/>
</dbReference>
<organism evidence="1 2">
    <name type="scientific">Nesidiocoris tenuis</name>
    <dbReference type="NCBI Taxonomy" id="355587"/>
    <lineage>
        <taxon>Eukaryota</taxon>
        <taxon>Metazoa</taxon>
        <taxon>Ecdysozoa</taxon>
        <taxon>Arthropoda</taxon>
        <taxon>Hexapoda</taxon>
        <taxon>Insecta</taxon>
        <taxon>Pterygota</taxon>
        <taxon>Neoptera</taxon>
        <taxon>Paraneoptera</taxon>
        <taxon>Hemiptera</taxon>
        <taxon>Heteroptera</taxon>
        <taxon>Panheteroptera</taxon>
        <taxon>Cimicomorpha</taxon>
        <taxon>Miridae</taxon>
        <taxon>Dicyphina</taxon>
        <taxon>Nesidiocoris</taxon>
    </lineage>
</organism>
<reference evidence="1 2" key="1">
    <citation type="submission" date="2020-02" db="EMBL/GenBank/DDBJ databases">
        <authorList>
            <person name="Ferguson B K."/>
        </authorList>
    </citation>
    <scope>NUCLEOTIDE SEQUENCE [LARGE SCALE GENOMIC DNA]</scope>
</reference>
<feature type="non-terminal residue" evidence="1">
    <location>
        <position position="162"/>
    </location>
</feature>
<gene>
    <name evidence="1" type="ORF">NTEN_LOCUS21836</name>
</gene>
<dbReference type="Proteomes" id="UP000479000">
    <property type="component" value="Unassembled WGS sequence"/>
</dbReference>
<sequence>MGLVTNSGRSNYSKILIIFLFHSLRSPEMHLGAGLYSRPSSKSIPRFISQYLSVIGLQRSAWLRQYGGQIISIRNHAALLSALGGFLVGERLDYLRRFHLLGISRFITPELLPLNSHKNSWKRFVVSSCPRRRHFLPFPLEIFSLFWDFCNSRWTGLDSELL</sequence>
<name>A0A6H5HSN4_9HEMI</name>
<proteinExistence type="predicted"/>
<feature type="non-terminal residue" evidence="1">
    <location>
        <position position="1"/>
    </location>
</feature>
<evidence type="ECO:0000313" key="2">
    <source>
        <dbReference type="Proteomes" id="UP000479000"/>
    </source>
</evidence>
<evidence type="ECO:0000313" key="1">
    <source>
        <dbReference type="EMBL" id="CAB0017919.1"/>
    </source>
</evidence>
<keyword evidence="2" id="KW-1185">Reference proteome</keyword>
<dbReference type="AlphaFoldDB" id="A0A6H5HSN4"/>
<protein>
    <submittedName>
        <fullName evidence="1">Uncharacterized protein</fullName>
    </submittedName>
</protein>